<evidence type="ECO:0000259" key="10">
    <source>
        <dbReference type="Pfam" id="PF02878"/>
    </source>
</evidence>
<dbReference type="InterPro" id="IPR016066">
    <property type="entry name" value="A-D-PHexomutase_CS"/>
</dbReference>
<dbReference type="eggNOG" id="COG1109">
    <property type="taxonomic scope" value="Bacteria"/>
</dbReference>
<dbReference type="OrthoDB" id="9803322at2"/>
<dbReference type="Proteomes" id="UP000002943">
    <property type="component" value="Unassembled WGS sequence"/>
</dbReference>
<keyword evidence="14" id="KW-1185">Reference proteome</keyword>
<dbReference type="PROSITE" id="PS00710">
    <property type="entry name" value="PGM_PMM"/>
    <property type="match status" value="1"/>
</dbReference>
<proteinExistence type="inferred from homology"/>
<feature type="binding site" evidence="6">
    <location>
        <position position="244"/>
    </location>
    <ligand>
        <name>Mg(2+)</name>
        <dbReference type="ChEBI" id="CHEBI:18420"/>
    </ligand>
</feature>
<evidence type="ECO:0000256" key="1">
    <source>
        <dbReference type="ARBA" id="ARBA00010231"/>
    </source>
</evidence>
<comment type="function">
    <text evidence="6 8">Catalyzes the conversion of glucosamine-6-phosphate to glucosamine-1-phosphate.</text>
</comment>
<name>E3BM77_9VIBR</name>
<evidence type="ECO:0000256" key="7">
    <source>
        <dbReference type="RuleBase" id="RU004326"/>
    </source>
</evidence>
<dbReference type="InterPro" id="IPR005845">
    <property type="entry name" value="A-D-PHexomutase_a/b/a-II"/>
</dbReference>
<dbReference type="EMBL" id="AEIU01000083">
    <property type="protein sequence ID" value="EFP96005.1"/>
    <property type="molecule type" value="Genomic_DNA"/>
</dbReference>
<comment type="catalytic activity">
    <reaction evidence="6 8">
        <text>alpha-D-glucosamine 1-phosphate = D-glucosamine 6-phosphate</text>
        <dbReference type="Rhea" id="RHEA:23424"/>
        <dbReference type="ChEBI" id="CHEBI:58516"/>
        <dbReference type="ChEBI" id="CHEBI:58725"/>
        <dbReference type="EC" id="5.4.2.10"/>
    </reaction>
</comment>
<dbReference type="InterPro" id="IPR005843">
    <property type="entry name" value="A-D-PHexomutase_C"/>
</dbReference>
<comment type="PTM">
    <text evidence="6">Activated by phosphorylation.</text>
</comment>
<keyword evidence="5 6" id="KW-0413">Isomerase</keyword>
<dbReference type="FunFam" id="3.30.310.50:FF:000001">
    <property type="entry name" value="Phosphoglucosamine mutase"/>
    <property type="match status" value="1"/>
</dbReference>
<dbReference type="SUPFAM" id="SSF55957">
    <property type="entry name" value="Phosphoglucomutase, C-terminal domain"/>
    <property type="match status" value="1"/>
</dbReference>
<dbReference type="NCBIfam" id="NF008139">
    <property type="entry name" value="PRK10887.1"/>
    <property type="match status" value="1"/>
</dbReference>
<dbReference type="InterPro" id="IPR005844">
    <property type="entry name" value="A-D-PHexomutase_a/b/a-I"/>
</dbReference>
<feature type="binding site" description="via phosphate group" evidence="6">
    <location>
        <position position="103"/>
    </location>
    <ligand>
        <name>Mg(2+)</name>
        <dbReference type="ChEBI" id="CHEBI:18420"/>
    </ligand>
</feature>
<feature type="domain" description="Alpha-D-phosphohexomutase alpha/beta/alpha" evidence="11">
    <location>
        <begin position="158"/>
        <end position="255"/>
    </location>
</feature>
<evidence type="ECO:0000256" key="8">
    <source>
        <dbReference type="RuleBase" id="RU004327"/>
    </source>
</evidence>
<dbReference type="PANTHER" id="PTHR42946">
    <property type="entry name" value="PHOSPHOHEXOSE MUTASE"/>
    <property type="match status" value="1"/>
</dbReference>
<evidence type="ECO:0000259" key="12">
    <source>
        <dbReference type="Pfam" id="PF02880"/>
    </source>
</evidence>
<dbReference type="SUPFAM" id="SSF53738">
    <property type="entry name" value="Phosphoglucomutase, first 3 domains"/>
    <property type="match status" value="3"/>
</dbReference>
<protein>
    <recommendedName>
        <fullName evidence="6 8">Phosphoglucosamine mutase</fullName>
        <ecNumber evidence="6 8">5.4.2.10</ecNumber>
    </recommendedName>
</protein>
<dbReference type="InterPro" id="IPR005841">
    <property type="entry name" value="Alpha-D-phosphohexomutase_SF"/>
</dbReference>
<gene>
    <name evidence="6 13" type="primary">glmM</name>
    <name evidence="13" type="ORF">VIBC2010_01978</name>
</gene>
<evidence type="ECO:0000259" key="9">
    <source>
        <dbReference type="Pfam" id="PF00408"/>
    </source>
</evidence>
<dbReference type="Gene3D" id="3.40.120.10">
    <property type="entry name" value="Alpha-D-Glucose-1,6-Bisphosphate, subunit A, domain 3"/>
    <property type="match status" value="3"/>
</dbReference>
<dbReference type="InterPro" id="IPR016055">
    <property type="entry name" value="A-D-PHexomutase_a/b/a-I/II/III"/>
</dbReference>
<dbReference type="Pfam" id="PF02878">
    <property type="entry name" value="PGM_PMM_I"/>
    <property type="match status" value="1"/>
</dbReference>
<comment type="similarity">
    <text evidence="1 6 7">Belongs to the phosphohexose mutase family.</text>
</comment>
<dbReference type="GO" id="GO:0008966">
    <property type="term" value="F:phosphoglucosamine mutase activity"/>
    <property type="evidence" value="ECO:0007669"/>
    <property type="project" value="UniProtKB-UniRule"/>
</dbReference>
<dbReference type="GO" id="GO:0006048">
    <property type="term" value="P:UDP-N-acetylglucosamine biosynthetic process"/>
    <property type="evidence" value="ECO:0007669"/>
    <property type="project" value="TreeGrafter"/>
</dbReference>
<dbReference type="Pfam" id="PF00408">
    <property type="entry name" value="PGM_PMM_IV"/>
    <property type="match status" value="1"/>
</dbReference>
<dbReference type="PRINTS" id="PR00509">
    <property type="entry name" value="PGMPMM"/>
</dbReference>
<dbReference type="Pfam" id="PF02879">
    <property type="entry name" value="PGM_PMM_II"/>
    <property type="match status" value="1"/>
</dbReference>
<feature type="domain" description="Alpha-D-phosphohexomutase C-terminal" evidence="9">
    <location>
        <begin position="376"/>
        <end position="440"/>
    </location>
</feature>
<evidence type="ECO:0000256" key="3">
    <source>
        <dbReference type="ARBA" id="ARBA00022723"/>
    </source>
</evidence>
<evidence type="ECO:0000313" key="14">
    <source>
        <dbReference type="Proteomes" id="UP000002943"/>
    </source>
</evidence>
<dbReference type="GO" id="GO:0000287">
    <property type="term" value="F:magnesium ion binding"/>
    <property type="evidence" value="ECO:0007669"/>
    <property type="project" value="UniProtKB-UniRule"/>
</dbReference>
<comment type="caution">
    <text evidence="13">The sequence shown here is derived from an EMBL/GenBank/DDBJ whole genome shotgun (WGS) entry which is preliminary data.</text>
</comment>
<dbReference type="FunFam" id="3.40.120.10:FF:000003">
    <property type="entry name" value="Phosphoglucosamine mutase"/>
    <property type="match status" value="1"/>
</dbReference>
<evidence type="ECO:0000256" key="5">
    <source>
        <dbReference type="ARBA" id="ARBA00023235"/>
    </source>
</evidence>
<dbReference type="GO" id="GO:0005829">
    <property type="term" value="C:cytosol"/>
    <property type="evidence" value="ECO:0007669"/>
    <property type="project" value="TreeGrafter"/>
</dbReference>
<dbReference type="FunFam" id="3.40.120.10:FF:000001">
    <property type="entry name" value="Phosphoglucosamine mutase"/>
    <property type="match status" value="1"/>
</dbReference>
<feature type="domain" description="Alpha-D-phosphohexomutase alpha/beta/alpha" evidence="12">
    <location>
        <begin position="259"/>
        <end position="365"/>
    </location>
</feature>
<feature type="domain" description="Alpha-D-phosphohexomutase alpha/beta/alpha" evidence="10">
    <location>
        <begin position="5"/>
        <end position="137"/>
    </location>
</feature>
<evidence type="ECO:0000256" key="6">
    <source>
        <dbReference type="HAMAP-Rule" id="MF_01554"/>
    </source>
</evidence>
<dbReference type="PANTHER" id="PTHR42946:SF1">
    <property type="entry name" value="PHOSPHOGLUCOMUTASE (ALPHA-D-GLUCOSE-1,6-BISPHOSPHATE-DEPENDENT)"/>
    <property type="match status" value="1"/>
</dbReference>
<dbReference type="InterPro" id="IPR050060">
    <property type="entry name" value="Phosphoglucosamine_mutase"/>
</dbReference>
<dbReference type="AlphaFoldDB" id="E3BM77"/>
<dbReference type="CDD" id="cd05802">
    <property type="entry name" value="GlmM"/>
    <property type="match status" value="1"/>
</dbReference>
<comment type="cofactor">
    <cofactor evidence="6">
        <name>Mg(2+)</name>
        <dbReference type="ChEBI" id="CHEBI:18420"/>
    </cofactor>
    <text evidence="6">Binds 1 Mg(2+) ion per subunit.</text>
</comment>
<evidence type="ECO:0000259" key="11">
    <source>
        <dbReference type="Pfam" id="PF02879"/>
    </source>
</evidence>
<keyword evidence="4 6" id="KW-0460">Magnesium</keyword>
<feature type="modified residue" description="Phosphoserine" evidence="6">
    <location>
        <position position="103"/>
    </location>
</feature>
<dbReference type="GO" id="GO:0005975">
    <property type="term" value="P:carbohydrate metabolic process"/>
    <property type="evidence" value="ECO:0007669"/>
    <property type="project" value="InterPro"/>
</dbReference>
<accession>E3BM77</accession>
<keyword evidence="3 6" id="KW-0479">Metal-binding</keyword>
<dbReference type="Gene3D" id="3.30.310.50">
    <property type="entry name" value="Alpha-D-phosphohexomutase, C-terminal domain"/>
    <property type="match status" value="1"/>
</dbReference>
<sequence length="446" mass="47753">MSQRRRYFGTDGVRGKVGQYPITPDFVLKLGWAAGRVLAKQGTKKVIIGKDTRISGYMLESALEAGLAAAGLKATFTGPMPTPAVAYLTQTFRAEAGIVISASHNPYYDNGIKFFSSEGTKLPDEIELAIEAELDKEIECVDSSLLGKASRLNDAAGRYIEFCKSTFPSTLSLHGMKVVVDCAHGATYQIAPAVFKELGAEVIAMGVEPNGTNINDQVGATDVRALQARVVEEEATLGLAFDGDGDRIIMVDHLGNKVDGDQMAYIIARDALRRGELKGGVIGTLMTNLGMENGLKQLGIPFERAAVGDRYVMEKLLEKNWTIGAENSGHIILLDKVTTGDAIVAALTVLASVVDSGMSLYDLSQGMVLYPQVLENVRFSGDSNPIDAELVKAEVSAAEALLGDKGRVLLRKSGTEPLIRVMVEGEDSDLVQSCASRIADKVRASF</sequence>
<dbReference type="InterPro" id="IPR006352">
    <property type="entry name" value="GlmM_bact"/>
</dbReference>
<feature type="active site" description="Phosphoserine intermediate" evidence="6">
    <location>
        <position position="103"/>
    </location>
</feature>
<dbReference type="GO" id="GO:0009252">
    <property type="term" value="P:peptidoglycan biosynthetic process"/>
    <property type="evidence" value="ECO:0007669"/>
    <property type="project" value="UniProtKB-ARBA"/>
</dbReference>
<dbReference type="HAMAP" id="MF_01554_B">
    <property type="entry name" value="GlmM_B"/>
    <property type="match status" value="1"/>
</dbReference>
<dbReference type="NCBIfam" id="TIGR01455">
    <property type="entry name" value="glmM"/>
    <property type="match status" value="1"/>
</dbReference>
<dbReference type="EC" id="5.4.2.10" evidence="6 8"/>
<feature type="binding site" evidence="6">
    <location>
        <position position="242"/>
    </location>
    <ligand>
        <name>Mg(2+)</name>
        <dbReference type="ChEBI" id="CHEBI:18420"/>
    </ligand>
</feature>
<feature type="binding site" evidence="6">
    <location>
        <position position="246"/>
    </location>
    <ligand>
        <name>Mg(2+)</name>
        <dbReference type="ChEBI" id="CHEBI:18420"/>
    </ligand>
</feature>
<evidence type="ECO:0000313" key="13">
    <source>
        <dbReference type="EMBL" id="EFP96005.1"/>
    </source>
</evidence>
<evidence type="ECO:0000256" key="2">
    <source>
        <dbReference type="ARBA" id="ARBA00022553"/>
    </source>
</evidence>
<reference evidence="13 14" key="1">
    <citation type="journal article" date="2012" name="Int. J. Syst. Evol. Microbiol.">
        <title>Vibrio caribbeanicus sp. nov., isolated from the marine sponge Scleritoderma cyanea.</title>
        <authorList>
            <person name="Hoffmann M."/>
            <person name="Monday S.R."/>
            <person name="Allard M.W."/>
            <person name="Strain E.A."/>
            <person name="Whittaker P."/>
            <person name="Naum M."/>
            <person name="McCarthy P.J."/>
            <person name="Lopez J.V."/>
            <person name="Fischer M."/>
            <person name="Brown E.W."/>
        </authorList>
    </citation>
    <scope>NUCLEOTIDE SEQUENCE [LARGE SCALE GENOMIC DNA]</scope>
    <source>
        <strain evidence="13 14">ATCC BAA-2122</strain>
    </source>
</reference>
<organism evidence="13 14">
    <name type="scientific">Vibrio caribbeanicus ATCC BAA-2122</name>
    <dbReference type="NCBI Taxonomy" id="796620"/>
    <lineage>
        <taxon>Bacteria</taxon>
        <taxon>Pseudomonadati</taxon>
        <taxon>Pseudomonadota</taxon>
        <taxon>Gammaproteobacteria</taxon>
        <taxon>Vibrionales</taxon>
        <taxon>Vibrionaceae</taxon>
        <taxon>Vibrio</taxon>
    </lineage>
</organism>
<dbReference type="InterPro" id="IPR036900">
    <property type="entry name" value="A-D-PHexomutase_C_sf"/>
</dbReference>
<dbReference type="Pfam" id="PF02880">
    <property type="entry name" value="PGM_PMM_III"/>
    <property type="match status" value="1"/>
</dbReference>
<dbReference type="RefSeq" id="WP_009602177.1">
    <property type="nucleotide sequence ID" value="NZ_AEIU01000083.1"/>
</dbReference>
<evidence type="ECO:0000256" key="4">
    <source>
        <dbReference type="ARBA" id="ARBA00022842"/>
    </source>
</evidence>
<dbReference type="GO" id="GO:0004615">
    <property type="term" value="F:phosphomannomutase activity"/>
    <property type="evidence" value="ECO:0007669"/>
    <property type="project" value="TreeGrafter"/>
</dbReference>
<keyword evidence="2 6" id="KW-0597">Phosphoprotein</keyword>
<dbReference type="STRING" id="796620.VIBC2010_01978"/>
<dbReference type="InterPro" id="IPR005846">
    <property type="entry name" value="A-D-PHexomutase_a/b/a-III"/>
</dbReference>